<feature type="compositionally biased region" description="Polar residues" evidence="1">
    <location>
        <begin position="70"/>
        <end position="79"/>
    </location>
</feature>
<sequence length="113" mass="11850">MPASPTLVSSQTHADRTSDSSATSGHSHQPTDAPVLDHASSSLLPQTAPGNPSTLSTPPLPPMLAIISPTPRSATFPQSSYGPFTRTSFVLALADRALISQQRTCKHYLGDGR</sequence>
<gene>
    <name evidence="2" type="ORF">FISHEDRAFT_74981</name>
</gene>
<accession>A0A0D7A8Q6</accession>
<evidence type="ECO:0000313" key="2">
    <source>
        <dbReference type="EMBL" id="KIY47120.1"/>
    </source>
</evidence>
<dbReference type="EMBL" id="KN882012">
    <property type="protein sequence ID" value="KIY47120.1"/>
    <property type="molecule type" value="Genomic_DNA"/>
</dbReference>
<proteinExistence type="predicted"/>
<keyword evidence="3" id="KW-1185">Reference proteome</keyword>
<dbReference type="AlphaFoldDB" id="A0A0D7A8Q6"/>
<dbReference type="Proteomes" id="UP000054144">
    <property type="component" value="Unassembled WGS sequence"/>
</dbReference>
<name>A0A0D7A8Q6_9AGAR</name>
<evidence type="ECO:0000256" key="1">
    <source>
        <dbReference type="SAM" id="MobiDB-lite"/>
    </source>
</evidence>
<feature type="compositionally biased region" description="Polar residues" evidence="1">
    <location>
        <begin position="1"/>
        <end position="12"/>
    </location>
</feature>
<protein>
    <submittedName>
        <fullName evidence="2">Uncharacterized protein</fullName>
    </submittedName>
</protein>
<evidence type="ECO:0000313" key="3">
    <source>
        <dbReference type="Proteomes" id="UP000054144"/>
    </source>
</evidence>
<feature type="compositionally biased region" description="Polar residues" evidence="1">
    <location>
        <begin position="19"/>
        <end position="30"/>
    </location>
</feature>
<feature type="compositionally biased region" description="Polar residues" evidence="1">
    <location>
        <begin position="39"/>
        <end position="51"/>
    </location>
</feature>
<reference evidence="2 3" key="1">
    <citation type="journal article" date="2015" name="Fungal Genet. Biol.">
        <title>Evolution of novel wood decay mechanisms in Agaricales revealed by the genome sequences of Fistulina hepatica and Cylindrobasidium torrendii.</title>
        <authorList>
            <person name="Floudas D."/>
            <person name="Held B.W."/>
            <person name="Riley R."/>
            <person name="Nagy L.G."/>
            <person name="Koehler G."/>
            <person name="Ransdell A.S."/>
            <person name="Younus H."/>
            <person name="Chow J."/>
            <person name="Chiniquy J."/>
            <person name="Lipzen A."/>
            <person name="Tritt A."/>
            <person name="Sun H."/>
            <person name="Haridas S."/>
            <person name="LaButti K."/>
            <person name="Ohm R.A."/>
            <person name="Kues U."/>
            <person name="Blanchette R.A."/>
            <person name="Grigoriev I.V."/>
            <person name="Minto R.E."/>
            <person name="Hibbett D.S."/>
        </authorList>
    </citation>
    <scope>NUCLEOTIDE SEQUENCE [LARGE SCALE GENOMIC DNA]</scope>
    <source>
        <strain evidence="2 3">ATCC 64428</strain>
    </source>
</reference>
<feature type="region of interest" description="Disordered" evidence="1">
    <location>
        <begin position="1"/>
        <end position="79"/>
    </location>
</feature>
<organism evidence="2 3">
    <name type="scientific">Fistulina hepatica ATCC 64428</name>
    <dbReference type="NCBI Taxonomy" id="1128425"/>
    <lineage>
        <taxon>Eukaryota</taxon>
        <taxon>Fungi</taxon>
        <taxon>Dikarya</taxon>
        <taxon>Basidiomycota</taxon>
        <taxon>Agaricomycotina</taxon>
        <taxon>Agaricomycetes</taxon>
        <taxon>Agaricomycetidae</taxon>
        <taxon>Agaricales</taxon>
        <taxon>Fistulinaceae</taxon>
        <taxon>Fistulina</taxon>
    </lineage>
</organism>